<proteinExistence type="predicted"/>
<gene>
    <name evidence="1" type="ORF">RISK_006763</name>
</gene>
<protein>
    <submittedName>
        <fullName evidence="1">Uncharacterized protein</fullName>
    </submittedName>
</protein>
<evidence type="ECO:0000313" key="2">
    <source>
        <dbReference type="Proteomes" id="UP000036367"/>
    </source>
</evidence>
<dbReference type="Proteomes" id="UP000036367">
    <property type="component" value="Unassembled WGS sequence"/>
</dbReference>
<name>A0A0J1E6W0_RHOIS</name>
<comment type="caution">
    <text evidence="1">The sequence shown here is derived from an EMBL/GenBank/DDBJ whole genome shotgun (WGS) entry which is preliminary data.</text>
</comment>
<keyword evidence="2" id="KW-1185">Reference proteome</keyword>
<dbReference type="EMBL" id="LECT01000055">
    <property type="protein sequence ID" value="KLU01194.1"/>
    <property type="molecule type" value="Genomic_DNA"/>
</dbReference>
<reference evidence="1" key="1">
    <citation type="submission" date="2015-05" db="EMBL/GenBank/DDBJ databases">
        <title>Permanent draft genome of Rhodopirellula islandicus K833.</title>
        <authorList>
            <person name="Kizina J."/>
            <person name="Richter M."/>
            <person name="Glockner F.O."/>
            <person name="Harder J."/>
        </authorList>
    </citation>
    <scope>NUCLEOTIDE SEQUENCE [LARGE SCALE GENOMIC DNA]</scope>
    <source>
        <strain evidence="1">K833</strain>
    </source>
</reference>
<organism evidence="1 2">
    <name type="scientific">Rhodopirellula islandica</name>
    <dbReference type="NCBI Taxonomy" id="595434"/>
    <lineage>
        <taxon>Bacteria</taxon>
        <taxon>Pseudomonadati</taxon>
        <taxon>Planctomycetota</taxon>
        <taxon>Planctomycetia</taxon>
        <taxon>Pirellulales</taxon>
        <taxon>Pirellulaceae</taxon>
        <taxon>Rhodopirellula</taxon>
    </lineage>
</organism>
<evidence type="ECO:0000313" key="1">
    <source>
        <dbReference type="EMBL" id="KLU01194.1"/>
    </source>
</evidence>
<accession>A0A0J1E6W0</accession>
<sequence>MGSLFHSEINDATTSPICGASELRTDLEQVLVLHRIIDGGPVLTSDSVSLAGQSNPLPAS</sequence>
<dbReference type="AlphaFoldDB" id="A0A0J1E6W0"/>